<feature type="compositionally biased region" description="Basic and acidic residues" evidence="1">
    <location>
        <begin position="127"/>
        <end position="142"/>
    </location>
</feature>
<dbReference type="AlphaFoldDB" id="A0A8T1G3V6"/>
<reference evidence="2" key="1">
    <citation type="submission" date="2018-10" db="EMBL/GenBank/DDBJ databases">
        <title>Effector identification in a new, highly contiguous assembly of the strawberry crown rot pathogen Phytophthora cactorum.</title>
        <authorList>
            <person name="Armitage A.D."/>
            <person name="Nellist C.F."/>
            <person name="Bates H."/>
            <person name="Vickerstaff R.J."/>
            <person name="Harrison R.J."/>
        </authorList>
    </citation>
    <scope>NUCLEOTIDE SEQUENCE</scope>
    <source>
        <strain evidence="2">P415</strain>
    </source>
</reference>
<accession>A0A8T1G3V6</accession>
<feature type="compositionally biased region" description="Polar residues" evidence="1">
    <location>
        <begin position="354"/>
        <end position="367"/>
    </location>
</feature>
<evidence type="ECO:0000256" key="1">
    <source>
        <dbReference type="SAM" id="MobiDB-lite"/>
    </source>
</evidence>
<dbReference type="EMBL" id="RCML01000158">
    <property type="protein sequence ID" value="KAG2988186.1"/>
    <property type="molecule type" value="Genomic_DNA"/>
</dbReference>
<dbReference type="Proteomes" id="UP000697107">
    <property type="component" value="Unassembled WGS sequence"/>
</dbReference>
<feature type="region of interest" description="Disordered" evidence="1">
    <location>
        <begin position="536"/>
        <end position="560"/>
    </location>
</feature>
<protein>
    <submittedName>
        <fullName evidence="2">Uncharacterized protein</fullName>
    </submittedName>
</protein>
<name>A0A8T1G3V6_9STRA</name>
<evidence type="ECO:0000313" key="3">
    <source>
        <dbReference type="Proteomes" id="UP000697107"/>
    </source>
</evidence>
<comment type="caution">
    <text evidence="2">The sequence shown here is derived from an EMBL/GenBank/DDBJ whole genome shotgun (WGS) entry which is preliminary data.</text>
</comment>
<sequence length="560" mass="62386">MQDRHRRYVIRNFRIGSSFEPTRPLIVHSSQQKQNVQSQNEDLEYIQIRLPVVRLGPTKPSVRSFEEQGGARYLVLGIRVSPKSCSGFETDVRDGSIRDQNAFSSNSFWHRVPASAMPEFTSSFPRSRHDAPDSDEETKAVERSNVERRRYWLLKLPKTYVPGHRQRYLFMNLDNIASSLLMSSMLYQRIDGATSTRDIYLNFTALTKHLSGNNSATAEVKFQLATYCKTSPFVAHALEKLGWTLELFSNDDRTLYSELMVQLDKGGANANGKTLVLATGDGFLGTTNPNAYREVICKFLKEGWYVEIHAWLYSLNNGYLRLQKENPGCVVVKPLDDVLCDLVHNNKRVYLPSSSYKPPITASNQGGNPKGPENASPAMPVRDARLRNVATQAPSKPSLWPTSLADRLSGTAPIAPAPAVPPPATSWVKVVKEGRTSWSTTPVTCNSPIGSTLGGLWKTPEAASLPTGWRPTAPASTTPFFTSPVSTIRASSERSGLMWSLPVQQMQDLLSSQQADIAMRQIVLQQTAELARILREQDQRFQSGERYPPPRGPHNPWGPG</sequence>
<dbReference type="VEuPathDB" id="FungiDB:PC110_g9647"/>
<organism evidence="2 3">
    <name type="scientific">Phytophthora cactorum</name>
    <dbReference type="NCBI Taxonomy" id="29920"/>
    <lineage>
        <taxon>Eukaryota</taxon>
        <taxon>Sar</taxon>
        <taxon>Stramenopiles</taxon>
        <taxon>Oomycota</taxon>
        <taxon>Peronosporomycetes</taxon>
        <taxon>Peronosporales</taxon>
        <taxon>Peronosporaceae</taxon>
        <taxon>Phytophthora</taxon>
    </lineage>
</organism>
<gene>
    <name evidence="2" type="ORF">PC118_g6871</name>
</gene>
<feature type="compositionally biased region" description="Pro residues" evidence="1">
    <location>
        <begin position="547"/>
        <end position="560"/>
    </location>
</feature>
<proteinExistence type="predicted"/>
<evidence type="ECO:0000313" key="2">
    <source>
        <dbReference type="EMBL" id="KAG2988186.1"/>
    </source>
</evidence>
<feature type="region of interest" description="Disordered" evidence="1">
    <location>
        <begin position="354"/>
        <end position="378"/>
    </location>
</feature>
<feature type="region of interest" description="Disordered" evidence="1">
    <location>
        <begin position="120"/>
        <end position="142"/>
    </location>
</feature>